<dbReference type="InterPro" id="IPR052336">
    <property type="entry name" value="MlaD_Phospholipid_Transporter"/>
</dbReference>
<dbReference type="OrthoDB" id="4516955at2"/>
<dbReference type="PANTHER" id="PTHR33371:SF4">
    <property type="entry name" value="INTERMEMBRANE PHOSPHOLIPID TRANSPORT SYSTEM BINDING PROTEIN MLAD"/>
    <property type="match status" value="1"/>
</dbReference>
<feature type="domain" description="Mammalian cell entry C-terminal" evidence="3">
    <location>
        <begin position="112"/>
        <end position="277"/>
    </location>
</feature>
<sequence length="407" mass="42216">MRPLSKIVTPVIVAVLLVAAVITFTTGGGEGTRTVTAHFPRAVSVYIGTDVRILGVTVGEVTAVVPEGESVRVEIEYVAAFDVPADAQAVIVTPTLVSDRFVQLTPAYTEGKVMADGADIALPDTAVPVELDRIYAALRDLSQTLGPNGVNADGTLDNLLEAGAEGLDGQGARANQMIRDLSEAAATFGEGSGDLFDTVSQLADFTSTLASNDKLVRAFIRRLAGVSSQLSAERGELQGALASVADAVGTVETFVRGNRKALVRNVERLSSIVEVINSEKTNLDDALRIAPVAIGNLVLAYNSESGTIGSRIGVSGNVWDADGFLCSVVQQSALPRISKDLACQIFSTLLEPIGKAPTVPPGPGGRATGAAASGSDVRPEPAERDVVQQHYASELEPSLATLLGGTP</sequence>
<protein>
    <submittedName>
        <fullName evidence="4">Virulence factor Mce family protein</fullName>
    </submittedName>
</protein>
<evidence type="ECO:0000259" key="2">
    <source>
        <dbReference type="Pfam" id="PF02470"/>
    </source>
</evidence>
<dbReference type="NCBIfam" id="TIGR00996">
    <property type="entry name" value="Mtu_fam_mce"/>
    <property type="match status" value="1"/>
</dbReference>
<dbReference type="RefSeq" id="WP_091111974.1">
    <property type="nucleotide sequence ID" value="NZ_BKAF01000006.1"/>
</dbReference>
<evidence type="ECO:0000259" key="3">
    <source>
        <dbReference type="Pfam" id="PF11887"/>
    </source>
</evidence>
<dbReference type="Proteomes" id="UP000198649">
    <property type="component" value="Unassembled WGS sequence"/>
</dbReference>
<feature type="domain" description="Mce/MlaD" evidence="2">
    <location>
        <begin position="32"/>
        <end position="106"/>
    </location>
</feature>
<organism evidence="4 5">
    <name type="scientific">Nocardioides psychrotolerans</name>
    <dbReference type="NCBI Taxonomy" id="1005945"/>
    <lineage>
        <taxon>Bacteria</taxon>
        <taxon>Bacillati</taxon>
        <taxon>Actinomycetota</taxon>
        <taxon>Actinomycetes</taxon>
        <taxon>Propionibacteriales</taxon>
        <taxon>Nocardioidaceae</taxon>
        <taxon>Nocardioides</taxon>
    </lineage>
</organism>
<dbReference type="InterPro" id="IPR024516">
    <property type="entry name" value="Mce_C"/>
</dbReference>
<feature type="compositionally biased region" description="Basic and acidic residues" evidence="1">
    <location>
        <begin position="377"/>
        <end position="386"/>
    </location>
</feature>
<reference evidence="4 5" key="1">
    <citation type="submission" date="2016-10" db="EMBL/GenBank/DDBJ databases">
        <authorList>
            <person name="de Groot N.N."/>
        </authorList>
    </citation>
    <scope>NUCLEOTIDE SEQUENCE [LARGE SCALE GENOMIC DNA]</scope>
    <source>
        <strain evidence="4 5">CGMCC 1.11156</strain>
    </source>
</reference>
<feature type="region of interest" description="Disordered" evidence="1">
    <location>
        <begin position="356"/>
        <end position="386"/>
    </location>
</feature>
<evidence type="ECO:0000313" key="4">
    <source>
        <dbReference type="EMBL" id="SFI15452.1"/>
    </source>
</evidence>
<proteinExistence type="predicted"/>
<dbReference type="InterPro" id="IPR005693">
    <property type="entry name" value="Mce"/>
</dbReference>
<evidence type="ECO:0000313" key="5">
    <source>
        <dbReference type="Proteomes" id="UP000198649"/>
    </source>
</evidence>
<keyword evidence="5" id="KW-1185">Reference proteome</keyword>
<dbReference type="GO" id="GO:0005576">
    <property type="term" value="C:extracellular region"/>
    <property type="evidence" value="ECO:0007669"/>
    <property type="project" value="TreeGrafter"/>
</dbReference>
<accession>A0A1I3FWJ7</accession>
<dbReference type="EMBL" id="FOQG01000005">
    <property type="protein sequence ID" value="SFI15452.1"/>
    <property type="molecule type" value="Genomic_DNA"/>
</dbReference>
<gene>
    <name evidence="4" type="ORF">SAMN05216561_105184</name>
</gene>
<dbReference type="Pfam" id="PF11887">
    <property type="entry name" value="Mce4_CUP1"/>
    <property type="match status" value="1"/>
</dbReference>
<dbReference type="InterPro" id="IPR003399">
    <property type="entry name" value="Mce/MlaD"/>
</dbReference>
<evidence type="ECO:0000256" key="1">
    <source>
        <dbReference type="SAM" id="MobiDB-lite"/>
    </source>
</evidence>
<dbReference type="STRING" id="1005945.SAMN05216561_105184"/>
<dbReference type="Pfam" id="PF02470">
    <property type="entry name" value="MlaD"/>
    <property type="match status" value="1"/>
</dbReference>
<name>A0A1I3FWJ7_9ACTN</name>
<dbReference type="AlphaFoldDB" id="A0A1I3FWJ7"/>
<dbReference type="PANTHER" id="PTHR33371">
    <property type="entry name" value="INTERMEMBRANE PHOSPHOLIPID TRANSPORT SYSTEM BINDING PROTEIN MLAD-RELATED"/>
    <property type="match status" value="1"/>
</dbReference>